<keyword evidence="1" id="KW-0472">Membrane</keyword>
<proteinExistence type="predicted"/>
<dbReference type="RefSeq" id="WP_170047576.1">
    <property type="nucleotide sequence ID" value="NZ_RJKL01000001.1"/>
</dbReference>
<comment type="caution">
    <text evidence="2">The sequence shown here is derived from an EMBL/GenBank/DDBJ whole genome shotgun (WGS) entry which is preliminary data.</text>
</comment>
<accession>A0A3N1GKY3</accession>
<sequence>MELAQFTAIYVLCQVGEVVVTFTPWSRVERAGFGSLATVGLALGVLLAVPQF</sequence>
<protein>
    <submittedName>
        <fullName evidence="2">Uncharacterized protein</fullName>
    </submittedName>
</protein>
<dbReference type="EMBL" id="RJKL01000001">
    <property type="protein sequence ID" value="ROP30885.1"/>
    <property type="molecule type" value="Genomic_DNA"/>
</dbReference>
<evidence type="ECO:0000313" key="3">
    <source>
        <dbReference type="Proteomes" id="UP000271683"/>
    </source>
</evidence>
<name>A0A3N1GKY3_9ACTN</name>
<organism evidence="2 3">
    <name type="scientific">Couchioplanes caeruleus</name>
    <dbReference type="NCBI Taxonomy" id="56438"/>
    <lineage>
        <taxon>Bacteria</taxon>
        <taxon>Bacillati</taxon>
        <taxon>Actinomycetota</taxon>
        <taxon>Actinomycetes</taxon>
        <taxon>Micromonosporales</taxon>
        <taxon>Micromonosporaceae</taxon>
        <taxon>Couchioplanes</taxon>
    </lineage>
</organism>
<reference evidence="2 3" key="1">
    <citation type="submission" date="2018-11" db="EMBL/GenBank/DDBJ databases">
        <title>Sequencing the genomes of 1000 actinobacteria strains.</title>
        <authorList>
            <person name="Klenk H.-P."/>
        </authorList>
    </citation>
    <scope>NUCLEOTIDE SEQUENCE [LARGE SCALE GENOMIC DNA]</scope>
    <source>
        <strain evidence="2 3">DSM 43634</strain>
    </source>
</reference>
<keyword evidence="1" id="KW-0812">Transmembrane</keyword>
<evidence type="ECO:0000313" key="2">
    <source>
        <dbReference type="EMBL" id="ROP30885.1"/>
    </source>
</evidence>
<feature type="transmembrane region" description="Helical" evidence="1">
    <location>
        <begin position="31"/>
        <end position="49"/>
    </location>
</feature>
<dbReference type="AlphaFoldDB" id="A0A3N1GKY3"/>
<keyword evidence="1" id="KW-1133">Transmembrane helix</keyword>
<evidence type="ECO:0000256" key="1">
    <source>
        <dbReference type="SAM" id="Phobius"/>
    </source>
</evidence>
<gene>
    <name evidence="2" type="ORF">EDD30_3757</name>
</gene>
<dbReference type="Proteomes" id="UP000271683">
    <property type="component" value="Unassembled WGS sequence"/>
</dbReference>